<evidence type="ECO:0000313" key="4">
    <source>
        <dbReference type="EMBL" id="KAK5101585.1"/>
    </source>
</evidence>
<dbReference type="EMBL" id="JAVRRG010000004">
    <property type="protein sequence ID" value="KAK5101585.1"/>
    <property type="molecule type" value="Genomic_DNA"/>
</dbReference>
<feature type="region of interest" description="Disordered" evidence="3">
    <location>
        <begin position="212"/>
        <end position="256"/>
    </location>
</feature>
<accession>A0ABR0KNG4</accession>
<dbReference type="SUPFAM" id="SSF55729">
    <property type="entry name" value="Acyl-CoA N-acyltransferases (Nat)"/>
    <property type="match status" value="1"/>
</dbReference>
<evidence type="ECO:0008006" key="6">
    <source>
        <dbReference type="Google" id="ProtNLM"/>
    </source>
</evidence>
<dbReference type="Gene3D" id="3.40.630.30">
    <property type="match status" value="1"/>
</dbReference>
<proteinExistence type="predicted"/>
<evidence type="ECO:0000313" key="5">
    <source>
        <dbReference type="Proteomes" id="UP001345013"/>
    </source>
</evidence>
<dbReference type="PANTHER" id="PTHR13256">
    <property type="entry name" value="N-ACETYLTRANSFERASE 9"/>
    <property type="match status" value="1"/>
</dbReference>
<gene>
    <name evidence="4" type="ORF">LTR24_000641</name>
</gene>
<feature type="compositionally biased region" description="Basic and acidic residues" evidence="3">
    <location>
        <begin position="242"/>
        <end position="256"/>
    </location>
</feature>
<keyword evidence="1" id="KW-0808">Transferase</keyword>
<comment type="caution">
    <text evidence="4">The sequence shown here is derived from an EMBL/GenBank/DDBJ whole genome shotgun (WGS) entry which is preliminary data.</text>
</comment>
<dbReference type="InterPro" id="IPR016181">
    <property type="entry name" value="Acyl_CoA_acyltransferase"/>
</dbReference>
<keyword evidence="2" id="KW-0012">Acyltransferase</keyword>
<protein>
    <recommendedName>
        <fullName evidence="6">N-acetyltransferase domain-containing protein</fullName>
    </recommendedName>
</protein>
<dbReference type="PANTHER" id="PTHR13256:SF16">
    <property type="entry name" value="ALPHA_BETA-TUBULIN-N-ACETYLTRANSFERASE 9"/>
    <property type="match status" value="1"/>
</dbReference>
<dbReference type="Proteomes" id="UP001345013">
    <property type="component" value="Unassembled WGS sequence"/>
</dbReference>
<reference evidence="4 5" key="1">
    <citation type="submission" date="2023-08" db="EMBL/GenBank/DDBJ databases">
        <title>Black Yeasts Isolated from many extreme environments.</title>
        <authorList>
            <person name="Coleine C."/>
            <person name="Stajich J.E."/>
            <person name="Selbmann L."/>
        </authorList>
    </citation>
    <scope>NUCLEOTIDE SEQUENCE [LARGE SCALE GENOMIC DNA]</scope>
    <source>
        <strain evidence="4 5">CCFEE 5885</strain>
    </source>
</reference>
<keyword evidence="5" id="KW-1185">Reference proteome</keyword>
<evidence type="ECO:0000256" key="2">
    <source>
        <dbReference type="ARBA" id="ARBA00023315"/>
    </source>
</evidence>
<sequence length="256" mass="29353">MLLNKEIASERLSLKDEYSMQQSWRADKDKLTFISCECTTSSSRTGDPSEQTHEEEISSMLGDVNLFVLTNEEESGNVSLVGEFELMIGHKSNTRRGLGRAALLVFIAFVLRHEEEILEEYFSAPREVAEVQRFDYFRVKIGERNTRSIGLFESIGFKKTEEFPNFFEEFELRCTKLKVEDADRMMEERGMEGYAEMAYTLGDTEKVRPVVETQQQQHGGSGPEKLLFREAETDMEQGLPPEAEKQETEDAENRAA</sequence>
<dbReference type="InterPro" id="IPR039135">
    <property type="entry name" value="NAT9-like"/>
</dbReference>
<name>A0ABR0KNG4_9EURO</name>
<evidence type="ECO:0000256" key="1">
    <source>
        <dbReference type="ARBA" id="ARBA00022679"/>
    </source>
</evidence>
<evidence type="ECO:0000256" key="3">
    <source>
        <dbReference type="SAM" id="MobiDB-lite"/>
    </source>
</evidence>
<organism evidence="4 5">
    <name type="scientific">Lithohypha guttulata</name>
    <dbReference type="NCBI Taxonomy" id="1690604"/>
    <lineage>
        <taxon>Eukaryota</taxon>
        <taxon>Fungi</taxon>
        <taxon>Dikarya</taxon>
        <taxon>Ascomycota</taxon>
        <taxon>Pezizomycotina</taxon>
        <taxon>Eurotiomycetes</taxon>
        <taxon>Chaetothyriomycetidae</taxon>
        <taxon>Chaetothyriales</taxon>
        <taxon>Trichomeriaceae</taxon>
        <taxon>Lithohypha</taxon>
    </lineage>
</organism>